<feature type="compositionally biased region" description="Acidic residues" evidence="1">
    <location>
        <begin position="299"/>
        <end position="325"/>
    </location>
</feature>
<feature type="compositionally biased region" description="Basic and acidic residues" evidence="1">
    <location>
        <begin position="326"/>
        <end position="337"/>
    </location>
</feature>
<organism evidence="4 5">
    <name type="scientific">Mortierella alpina</name>
    <name type="common">Oleaginous fungus</name>
    <name type="synonym">Mortierella renispora</name>
    <dbReference type="NCBI Taxonomy" id="64518"/>
    <lineage>
        <taxon>Eukaryota</taxon>
        <taxon>Fungi</taxon>
        <taxon>Fungi incertae sedis</taxon>
        <taxon>Mucoromycota</taxon>
        <taxon>Mortierellomycotina</taxon>
        <taxon>Mortierellomycetes</taxon>
        <taxon>Mortierellales</taxon>
        <taxon>Mortierellaceae</taxon>
        <taxon>Mortierella</taxon>
    </lineage>
</organism>
<gene>
    <name evidence="4" type="primary">PEX6_2</name>
    <name evidence="4" type="ORF">BGZ70_008686</name>
</gene>
<dbReference type="InterPro" id="IPR027417">
    <property type="entry name" value="P-loop_NTPase"/>
</dbReference>
<dbReference type="AlphaFoldDB" id="A0A9P6M0K2"/>
<proteinExistence type="predicted"/>
<dbReference type="InterPro" id="IPR003959">
    <property type="entry name" value="ATPase_AAA_core"/>
</dbReference>
<comment type="caution">
    <text evidence="4">The sequence shown here is derived from an EMBL/GenBank/DDBJ whole genome shotgun (WGS) entry which is preliminary data.</text>
</comment>
<protein>
    <submittedName>
        <fullName evidence="4">Peroxisomal assembly protein</fullName>
    </submittedName>
</protein>
<dbReference type="GO" id="GO:0016558">
    <property type="term" value="P:protein import into peroxisome matrix"/>
    <property type="evidence" value="ECO:0007669"/>
    <property type="project" value="TreeGrafter"/>
</dbReference>
<dbReference type="SUPFAM" id="SSF52540">
    <property type="entry name" value="P-loop containing nucleoside triphosphate hydrolases"/>
    <property type="match status" value="1"/>
</dbReference>
<evidence type="ECO:0000256" key="1">
    <source>
        <dbReference type="SAM" id="MobiDB-lite"/>
    </source>
</evidence>
<dbReference type="OrthoDB" id="5553750at2759"/>
<evidence type="ECO:0000259" key="2">
    <source>
        <dbReference type="Pfam" id="PF00004"/>
    </source>
</evidence>
<dbReference type="InterPro" id="IPR050168">
    <property type="entry name" value="AAA_ATPase_domain"/>
</dbReference>
<dbReference type="Pfam" id="PF23315">
    <property type="entry name" value="PEX6_4th"/>
    <property type="match status" value="1"/>
</dbReference>
<dbReference type="GO" id="GO:0016887">
    <property type="term" value="F:ATP hydrolysis activity"/>
    <property type="evidence" value="ECO:0007669"/>
    <property type="project" value="InterPro"/>
</dbReference>
<dbReference type="Pfam" id="PF00004">
    <property type="entry name" value="AAA"/>
    <property type="match status" value="1"/>
</dbReference>
<evidence type="ECO:0000313" key="4">
    <source>
        <dbReference type="EMBL" id="KAF9960113.1"/>
    </source>
</evidence>
<sequence length="851" mass="92657">MSPVAAASADTRTQQAYARLHAKLIIRPDETLHRDSDAALRRLHNTVQVTKPVWSQLCGRASSVDPHGSVPVAIVVSQDSSHTHTAPEHAPRPLLTAIVTRAVLLTSSIDGHVAETPDSECFITAEFARTHLPSTKFDSHLQITIQRTDLAVLDEIILAASTTEAYETISAEPSLILNHFLPHEDEPVIIRYDQTYNIQGLSGEHLPVKVLMCNSVLQGIMETDTSIIFTDMAGQVLDQPKDSDFFESAISSESLRFLDDAEDPFDFDGDFMTSQFLVRDPGINSKNTFKDLHFSVAELEDDEDDDEEEEDNNTFSDVVEDSGDEIDGRKIHKEINGHGRRMRSFSNQPEPVQEKAQPVKKTLDFSPWVQTSHYPAHMLSPQPAPEDDPEARIFVDVAQLGKLRVFSGDWELPRVYLPAGLHFNLGSPSRLTIDAAHLKQEELAVAKAVTVARVASPPTVDKALQAACLEALKEWFEEYERVVCEGDVIGVEIDEEAAKLTPKPSSPGEDIDIRLPLASSDQKTTIYFKLTHLEDSSSPNKHTQLVDPTVTKMIQSGLEHSRVPSRLKRHARSPATPALDDPSAPLAFSQLHQLVSSGLHPFSSKLGLNCTVLLHGARGIGKKTVVDWVADLAGIHIMEVNCFDIASDTDAKTEVAVRAKFDKAVACGPCILLLRHIDALARKSVALETGQEPILSTVLKDCFTQLGEAFKTMGHPVTVIATTGDIDKVPTSVLGCFLHEIGFDAPNEAQRLAILKNLTAATPLGPDVSLSSLATQTAALVAKDLVDLTGRAGLVAIDRIEKSIEEWNKGSVSAQSLVNAGVIVTAADFDTALNKARASYSDSIGAPKIPN</sequence>
<feature type="domain" description="Peroxisomal ATPase PEX6 fourth" evidence="3">
    <location>
        <begin position="443"/>
        <end position="563"/>
    </location>
</feature>
<dbReference type="GO" id="GO:0005829">
    <property type="term" value="C:cytosol"/>
    <property type="evidence" value="ECO:0007669"/>
    <property type="project" value="TreeGrafter"/>
</dbReference>
<dbReference type="InterPro" id="IPR056995">
    <property type="entry name" value="PEX6_4th_dom"/>
</dbReference>
<dbReference type="PANTHER" id="PTHR23077">
    <property type="entry name" value="AAA-FAMILY ATPASE"/>
    <property type="match status" value="1"/>
</dbReference>
<dbReference type="GO" id="GO:0005524">
    <property type="term" value="F:ATP binding"/>
    <property type="evidence" value="ECO:0007669"/>
    <property type="project" value="InterPro"/>
</dbReference>
<feature type="region of interest" description="Disordered" evidence="1">
    <location>
        <begin position="299"/>
        <end position="359"/>
    </location>
</feature>
<dbReference type="GO" id="GO:0005778">
    <property type="term" value="C:peroxisomal membrane"/>
    <property type="evidence" value="ECO:0007669"/>
    <property type="project" value="TreeGrafter"/>
</dbReference>
<evidence type="ECO:0000313" key="5">
    <source>
        <dbReference type="Proteomes" id="UP000738359"/>
    </source>
</evidence>
<feature type="non-terminal residue" evidence="4">
    <location>
        <position position="851"/>
    </location>
</feature>
<reference evidence="4" key="1">
    <citation type="journal article" date="2020" name="Fungal Divers.">
        <title>Resolving the Mortierellaceae phylogeny through synthesis of multi-gene phylogenetics and phylogenomics.</title>
        <authorList>
            <person name="Vandepol N."/>
            <person name="Liber J."/>
            <person name="Desiro A."/>
            <person name="Na H."/>
            <person name="Kennedy M."/>
            <person name="Barry K."/>
            <person name="Grigoriev I.V."/>
            <person name="Miller A.N."/>
            <person name="O'Donnell K."/>
            <person name="Stajich J.E."/>
            <person name="Bonito G."/>
        </authorList>
    </citation>
    <scope>NUCLEOTIDE SEQUENCE</scope>
    <source>
        <strain evidence="4">CK1249</strain>
    </source>
</reference>
<feature type="domain" description="ATPase AAA-type core" evidence="2">
    <location>
        <begin position="612"/>
        <end position="744"/>
    </location>
</feature>
<accession>A0A9P6M0K2</accession>
<dbReference type="PANTHER" id="PTHR23077:SF9">
    <property type="entry name" value="PEROXISOMAL ATPASE PEX6"/>
    <property type="match status" value="1"/>
</dbReference>
<evidence type="ECO:0000259" key="3">
    <source>
        <dbReference type="Pfam" id="PF23315"/>
    </source>
</evidence>
<name>A0A9P6M0K2_MORAP</name>
<dbReference type="EMBL" id="JAAAHY010000644">
    <property type="protein sequence ID" value="KAF9960113.1"/>
    <property type="molecule type" value="Genomic_DNA"/>
</dbReference>
<dbReference type="Gene3D" id="3.40.50.300">
    <property type="entry name" value="P-loop containing nucleotide triphosphate hydrolases"/>
    <property type="match status" value="1"/>
</dbReference>
<dbReference type="Proteomes" id="UP000738359">
    <property type="component" value="Unassembled WGS sequence"/>
</dbReference>
<dbReference type="Gene3D" id="1.10.8.60">
    <property type="match status" value="1"/>
</dbReference>
<keyword evidence="5" id="KW-1185">Reference proteome</keyword>